<dbReference type="EMBL" id="BAAACX010000001">
    <property type="protein sequence ID" value="GAA0373080.1"/>
    <property type="molecule type" value="Genomic_DNA"/>
</dbReference>
<keyword evidence="1" id="KW-0472">Membrane</keyword>
<keyword evidence="1" id="KW-1133">Transmembrane helix</keyword>
<evidence type="ECO:0000313" key="2">
    <source>
        <dbReference type="EMBL" id="GAA0373080.1"/>
    </source>
</evidence>
<evidence type="ECO:0000313" key="3">
    <source>
        <dbReference type="Proteomes" id="UP001500340"/>
    </source>
</evidence>
<gene>
    <name evidence="2" type="ORF">GCM10008933_00050</name>
</gene>
<organism evidence="2 3">
    <name type="scientific">Paenibacillus motobuensis</name>
    <dbReference type="NCBI Taxonomy" id="295324"/>
    <lineage>
        <taxon>Bacteria</taxon>
        <taxon>Bacillati</taxon>
        <taxon>Bacillota</taxon>
        <taxon>Bacilli</taxon>
        <taxon>Bacillales</taxon>
        <taxon>Paenibacillaceae</taxon>
        <taxon>Paenibacillus</taxon>
    </lineage>
</organism>
<reference evidence="3" key="1">
    <citation type="journal article" date="2019" name="Int. J. Syst. Evol. Microbiol.">
        <title>The Global Catalogue of Microorganisms (GCM) 10K type strain sequencing project: providing services to taxonomists for standard genome sequencing and annotation.</title>
        <authorList>
            <consortium name="The Broad Institute Genomics Platform"/>
            <consortium name="The Broad Institute Genome Sequencing Center for Infectious Disease"/>
            <person name="Wu L."/>
            <person name="Ma J."/>
        </authorList>
    </citation>
    <scope>NUCLEOTIDE SEQUENCE [LARGE SCALE GENOMIC DNA]</scope>
    <source>
        <strain evidence="3">JCM 12774</strain>
    </source>
</reference>
<feature type="transmembrane region" description="Helical" evidence="1">
    <location>
        <begin position="6"/>
        <end position="23"/>
    </location>
</feature>
<dbReference type="RefSeq" id="WP_343855711.1">
    <property type="nucleotide sequence ID" value="NZ_BAAACX010000001.1"/>
</dbReference>
<keyword evidence="1" id="KW-0812">Transmembrane</keyword>
<evidence type="ECO:0000256" key="1">
    <source>
        <dbReference type="SAM" id="Phobius"/>
    </source>
</evidence>
<evidence type="ECO:0008006" key="4">
    <source>
        <dbReference type="Google" id="ProtNLM"/>
    </source>
</evidence>
<proteinExistence type="predicted"/>
<comment type="caution">
    <text evidence="2">The sequence shown here is derived from an EMBL/GenBank/DDBJ whole genome shotgun (WGS) entry which is preliminary data.</text>
</comment>
<sequence>MRDWVTLLTAITNLITAIIILSTKREDNKKGTKRKPGGKRK</sequence>
<name>A0ABP3HKP8_9BACL</name>
<dbReference type="Proteomes" id="UP001500340">
    <property type="component" value="Unassembled WGS sequence"/>
</dbReference>
<protein>
    <recommendedName>
        <fullName evidence="4">Phage holin</fullName>
    </recommendedName>
</protein>
<accession>A0ABP3HKP8</accession>
<keyword evidence="3" id="KW-1185">Reference proteome</keyword>